<evidence type="ECO:0000313" key="4">
    <source>
        <dbReference type="Proteomes" id="UP000013026"/>
    </source>
</evidence>
<dbReference type="PATRIC" id="fig|504728.9.peg.1897"/>
<dbReference type="RefSeq" id="WP_013014915.1">
    <property type="nucleotide sequence ID" value="NC_013946.1"/>
</dbReference>
<sequence length="89" mass="9749">MLLALDTIRARFREAPLTRTWTQQQVLLGETLIVVAEEKLSSGQEISDVLAKIRQLASNLLPPASATVSASLEAIVNWLELDRGDGYAD</sequence>
<dbReference type="KEGG" id="mrb:Mrub_2668"/>
<name>D3PN90_MEIRD</name>
<accession>D3PN90</accession>
<evidence type="ECO:0000313" key="3">
    <source>
        <dbReference type="Proteomes" id="UP000006655"/>
    </source>
</evidence>
<dbReference type="AlphaFoldDB" id="D3PN90"/>
<reference evidence="1 3" key="1">
    <citation type="journal article" date="2010" name="Stand. Genomic Sci.">
        <title>Complete genome sequence of Meiothermus ruber type strain (21).</title>
        <authorList>
            <person name="Tindall B.J."/>
            <person name="Sikorski J."/>
            <person name="Lucas S."/>
            <person name="Goltsman E."/>
            <person name="Copeland A."/>
            <person name="Glavina Del Rio T."/>
            <person name="Nolan M."/>
            <person name="Tice H."/>
            <person name="Cheng J.F."/>
            <person name="Han C."/>
            <person name="Pitluck S."/>
            <person name="Liolios K."/>
            <person name="Ivanova N."/>
            <person name="Mavromatis K."/>
            <person name="Ovchinnikova G."/>
            <person name="Pati A."/>
            <person name="Fahnrich R."/>
            <person name="Goodwin L."/>
            <person name="Chen A."/>
            <person name="Palaniappan K."/>
            <person name="Land M."/>
            <person name="Hauser L."/>
            <person name="Chang Y.J."/>
            <person name="Jeffries C.D."/>
            <person name="Rohde M."/>
            <person name="Goker M."/>
            <person name="Woyke T."/>
            <person name="Bristow J."/>
            <person name="Eisen J.A."/>
            <person name="Markowitz V."/>
            <person name="Hugenholtz P."/>
            <person name="Kyrpides N.C."/>
            <person name="Klenk H.P."/>
            <person name="Lapidus A."/>
        </authorList>
    </citation>
    <scope>NUCLEOTIDE SEQUENCE [LARGE SCALE GENOMIC DNA]</scope>
    <source>
        <strain evidence="3">ATCC 35948 / DSM 1279 / VKM B-1258 / 21</strain>
        <strain evidence="1">DSM 1279</strain>
    </source>
</reference>
<dbReference type="EMBL" id="CP001743">
    <property type="protein sequence ID" value="ADD29417.1"/>
    <property type="molecule type" value="Genomic_DNA"/>
</dbReference>
<organism evidence="2 4">
    <name type="scientific">Meiothermus ruber (strain ATCC 35948 / DSM 1279 / VKM B-1258 / 21)</name>
    <name type="common">Thermus ruber</name>
    <dbReference type="NCBI Taxonomy" id="504728"/>
    <lineage>
        <taxon>Bacteria</taxon>
        <taxon>Thermotogati</taxon>
        <taxon>Deinococcota</taxon>
        <taxon>Deinococci</taxon>
        <taxon>Thermales</taxon>
        <taxon>Thermaceae</taxon>
        <taxon>Meiothermus</taxon>
    </lineage>
</organism>
<gene>
    <name evidence="1" type="ordered locus">Mrub_2668</name>
    <name evidence="2" type="ORF">K649_09205</name>
</gene>
<evidence type="ECO:0000313" key="1">
    <source>
        <dbReference type="EMBL" id="ADD29417.1"/>
    </source>
</evidence>
<protein>
    <submittedName>
        <fullName evidence="2">Uncharacterized protein</fullName>
    </submittedName>
</protein>
<reference evidence="2 4" key="3">
    <citation type="submission" date="2013-04" db="EMBL/GenBank/DDBJ databases">
        <authorList>
            <person name="Chin J."/>
            <person name="Alexander D.H."/>
            <person name="Marks P."/>
            <person name="Korlach J."/>
            <person name="Clum A."/>
            <person name="Copeland A."/>
        </authorList>
    </citation>
    <scope>NUCLEOTIDE SEQUENCE [LARGE SCALE GENOMIC DNA]</scope>
    <source>
        <strain evidence="4">ATCC 35948 / DSM 1279 / VKM B-1258 / 21</strain>
        <strain evidence="2">DSM 1279</strain>
    </source>
</reference>
<dbReference type="Proteomes" id="UP000013026">
    <property type="component" value="Chromosome"/>
</dbReference>
<dbReference type="KEGG" id="mre:K649_09205"/>
<proteinExistence type="predicted"/>
<dbReference type="EMBL" id="CP005385">
    <property type="protein sequence ID" value="AGK05134.1"/>
    <property type="molecule type" value="Genomic_DNA"/>
</dbReference>
<dbReference type="Proteomes" id="UP000006655">
    <property type="component" value="Chromosome"/>
</dbReference>
<keyword evidence="3" id="KW-1185">Reference proteome</keyword>
<evidence type="ECO:0000313" key="2">
    <source>
        <dbReference type="EMBL" id="AGK05134.1"/>
    </source>
</evidence>
<reference evidence="2" key="2">
    <citation type="submission" date="2013-04" db="EMBL/GenBank/DDBJ databases">
        <title>Non-Hybrid, Finished Microbial Genome Assemblies from Long-Read SMRT Sequencing Data.</title>
        <authorList>
            <person name="Klammer A."/>
            <person name="Drake J."/>
            <person name="Heiner C."/>
            <person name="Clum A."/>
            <person name="Copeland A."/>
            <person name="Huddleston J."/>
            <person name="Eichler E."/>
            <person name="Turner S.W."/>
        </authorList>
    </citation>
    <scope>NUCLEOTIDE SEQUENCE</scope>
    <source>
        <strain evidence="2">DSM 1279</strain>
    </source>
</reference>